<dbReference type="Proteomes" id="UP000325945">
    <property type="component" value="Unassembled WGS sequence"/>
</dbReference>
<organism evidence="1 2">
    <name type="scientific">Aspergillus sergii</name>
    <dbReference type="NCBI Taxonomy" id="1034303"/>
    <lineage>
        <taxon>Eukaryota</taxon>
        <taxon>Fungi</taxon>
        <taxon>Dikarya</taxon>
        <taxon>Ascomycota</taxon>
        <taxon>Pezizomycotina</taxon>
        <taxon>Eurotiomycetes</taxon>
        <taxon>Eurotiomycetidae</taxon>
        <taxon>Eurotiales</taxon>
        <taxon>Aspergillaceae</taxon>
        <taxon>Aspergillus</taxon>
        <taxon>Aspergillus subgen. Circumdati</taxon>
    </lineage>
</organism>
<gene>
    <name evidence="1" type="ORF">BDV39DRAFT_154719</name>
</gene>
<evidence type="ECO:0000313" key="2">
    <source>
        <dbReference type="Proteomes" id="UP000325945"/>
    </source>
</evidence>
<accession>A0A5N6WNJ2</accession>
<dbReference type="AlphaFoldDB" id="A0A5N6WNJ2"/>
<reference evidence="2" key="1">
    <citation type="submission" date="2019-04" db="EMBL/GenBank/DDBJ databases">
        <title>Friends and foes A comparative genomics studyof 23 Aspergillus species from section Flavi.</title>
        <authorList>
            <consortium name="DOE Joint Genome Institute"/>
            <person name="Kjaerbolling I."/>
            <person name="Vesth T."/>
            <person name="Frisvad J.C."/>
            <person name="Nybo J.L."/>
            <person name="Theobald S."/>
            <person name="Kildgaard S."/>
            <person name="Isbrandt T."/>
            <person name="Kuo A."/>
            <person name="Sato A."/>
            <person name="Lyhne E.K."/>
            <person name="Kogle M.E."/>
            <person name="Wiebenga A."/>
            <person name="Kun R.S."/>
            <person name="Lubbers R.J."/>
            <person name="Makela M.R."/>
            <person name="Barry K."/>
            <person name="Chovatia M."/>
            <person name="Clum A."/>
            <person name="Daum C."/>
            <person name="Haridas S."/>
            <person name="He G."/>
            <person name="LaButti K."/>
            <person name="Lipzen A."/>
            <person name="Mondo S."/>
            <person name="Riley R."/>
            <person name="Salamov A."/>
            <person name="Simmons B.A."/>
            <person name="Magnuson J.K."/>
            <person name="Henrissat B."/>
            <person name="Mortensen U.H."/>
            <person name="Larsen T.O."/>
            <person name="Devries R.P."/>
            <person name="Grigoriev I.V."/>
            <person name="Machida M."/>
            <person name="Baker S.E."/>
            <person name="Andersen M.R."/>
        </authorList>
    </citation>
    <scope>NUCLEOTIDE SEQUENCE [LARGE SCALE GENOMIC DNA]</scope>
    <source>
        <strain evidence="2">CBS 130017</strain>
    </source>
</reference>
<keyword evidence="2" id="KW-1185">Reference proteome</keyword>
<proteinExistence type="predicted"/>
<name>A0A5N6WNJ2_9EURO</name>
<evidence type="ECO:0000313" key="1">
    <source>
        <dbReference type="EMBL" id="KAE8322447.1"/>
    </source>
</evidence>
<dbReference type="EMBL" id="ML741846">
    <property type="protein sequence ID" value="KAE8322447.1"/>
    <property type="molecule type" value="Genomic_DNA"/>
</dbReference>
<protein>
    <submittedName>
        <fullName evidence="1">Uncharacterized protein</fullName>
    </submittedName>
</protein>
<sequence length="92" mass="10177">MMTVMTMATTHSHTKSTTMMLMMMMSSTKSSRSRVKASTHASTRTELVSSRRWISASAHSHTGIHMMMAITAAVEGEAGAHVVLCLWFLRFV</sequence>